<dbReference type="EMBL" id="BOMI01000033">
    <property type="protein sequence ID" value="GID73412.1"/>
    <property type="molecule type" value="Genomic_DNA"/>
</dbReference>
<accession>A0ABQ3Y083</accession>
<comment type="caution">
    <text evidence="1">The sequence shown here is derived from an EMBL/GenBank/DDBJ whole genome shotgun (WGS) entry which is preliminary data.</text>
</comment>
<name>A0ABQ3Y083_9ACTN</name>
<sequence>MITEHAVCALPPDHRSWRHLVIRVERIDATEEWRVRWGAEYLTSGADWSPDARDAEQFTEQDALDVAEVMSRHVDVDGLTAADLLNR</sequence>
<dbReference type="RefSeq" id="WP_203761334.1">
    <property type="nucleotide sequence ID" value="NZ_BAAABO010000029.1"/>
</dbReference>
<protein>
    <submittedName>
        <fullName evidence="1">Uncharacterized protein</fullName>
    </submittedName>
</protein>
<keyword evidence="2" id="KW-1185">Reference proteome</keyword>
<reference evidence="1 2" key="1">
    <citation type="submission" date="2021-01" db="EMBL/GenBank/DDBJ databases">
        <title>Whole genome shotgun sequence of Actinoplanes deccanensis NBRC 13994.</title>
        <authorList>
            <person name="Komaki H."/>
            <person name="Tamura T."/>
        </authorList>
    </citation>
    <scope>NUCLEOTIDE SEQUENCE [LARGE SCALE GENOMIC DNA]</scope>
    <source>
        <strain evidence="1 2">NBRC 13994</strain>
    </source>
</reference>
<evidence type="ECO:0000313" key="2">
    <source>
        <dbReference type="Proteomes" id="UP000609879"/>
    </source>
</evidence>
<organism evidence="1 2">
    <name type="scientific">Paractinoplanes deccanensis</name>
    <dbReference type="NCBI Taxonomy" id="113561"/>
    <lineage>
        <taxon>Bacteria</taxon>
        <taxon>Bacillati</taxon>
        <taxon>Actinomycetota</taxon>
        <taxon>Actinomycetes</taxon>
        <taxon>Micromonosporales</taxon>
        <taxon>Micromonosporaceae</taxon>
        <taxon>Paractinoplanes</taxon>
    </lineage>
</organism>
<dbReference type="Proteomes" id="UP000609879">
    <property type="component" value="Unassembled WGS sequence"/>
</dbReference>
<gene>
    <name evidence="1" type="ORF">Ade02nite_20530</name>
</gene>
<proteinExistence type="predicted"/>
<evidence type="ECO:0000313" key="1">
    <source>
        <dbReference type="EMBL" id="GID73412.1"/>
    </source>
</evidence>